<dbReference type="AlphaFoldDB" id="A0A4C1ZWC6"/>
<reference evidence="2 3" key="1">
    <citation type="journal article" date="2019" name="Commun. Biol.">
        <title>The bagworm genome reveals a unique fibroin gene that provides high tensile strength.</title>
        <authorList>
            <person name="Kono N."/>
            <person name="Nakamura H."/>
            <person name="Ohtoshi R."/>
            <person name="Tomita M."/>
            <person name="Numata K."/>
            <person name="Arakawa K."/>
        </authorList>
    </citation>
    <scope>NUCLEOTIDE SEQUENCE [LARGE SCALE GENOMIC DNA]</scope>
</reference>
<feature type="compositionally biased region" description="Basic residues" evidence="1">
    <location>
        <begin position="134"/>
        <end position="143"/>
    </location>
</feature>
<feature type="compositionally biased region" description="Basic and acidic residues" evidence="1">
    <location>
        <begin position="149"/>
        <end position="187"/>
    </location>
</feature>
<name>A0A4C1ZWC6_EUMVA</name>
<dbReference type="EMBL" id="BGZK01002259">
    <property type="protein sequence ID" value="GBP92300.1"/>
    <property type="molecule type" value="Genomic_DNA"/>
</dbReference>
<organism evidence="2 3">
    <name type="scientific">Eumeta variegata</name>
    <name type="common">Bagworm moth</name>
    <name type="synonym">Eumeta japonica</name>
    <dbReference type="NCBI Taxonomy" id="151549"/>
    <lineage>
        <taxon>Eukaryota</taxon>
        <taxon>Metazoa</taxon>
        <taxon>Ecdysozoa</taxon>
        <taxon>Arthropoda</taxon>
        <taxon>Hexapoda</taxon>
        <taxon>Insecta</taxon>
        <taxon>Pterygota</taxon>
        <taxon>Neoptera</taxon>
        <taxon>Endopterygota</taxon>
        <taxon>Lepidoptera</taxon>
        <taxon>Glossata</taxon>
        <taxon>Ditrysia</taxon>
        <taxon>Tineoidea</taxon>
        <taxon>Psychidae</taxon>
        <taxon>Oiketicinae</taxon>
        <taxon>Eumeta</taxon>
    </lineage>
</organism>
<feature type="compositionally biased region" description="Basic residues" evidence="1">
    <location>
        <begin position="188"/>
        <end position="197"/>
    </location>
</feature>
<gene>
    <name evidence="2" type="ORF">EVAR_103699_1</name>
</gene>
<dbReference type="Proteomes" id="UP000299102">
    <property type="component" value="Unassembled WGS sequence"/>
</dbReference>
<keyword evidence="3" id="KW-1185">Reference proteome</keyword>
<evidence type="ECO:0000313" key="3">
    <source>
        <dbReference type="Proteomes" id="UP000299102"/>
    </source>
</evidence>
<feature type="compositionally biased region" description="Basic and acidic residues" evidence="1">
    <location>
        <begin position="122"/>
        <end position="133"/>
    </location>
</feature>
<feature type="region of interest" description="Disordered" evidence="1">
    <location>
        <begin position="106"/>
        <end position="203"/>
    </location>
</feature>
<dbReference type="OrthoDB" id="331263at2759"/>
<accession>A0A4C1ZWC6</accession>
<sequence>MGKNKYFRCKYLLESVYKFLEQLSSLRKQERIGPCDHCKRNACNTECPKCRYLIENFCALKKETWEEYNAEKLNMWLQKFRHLHQQMREVDIEILFPSPVKPVSFGSSVNELNNKKDRRRKTCLDKKKDDKQNKVKKRCKKNQGRTNKSRGDKNSNEDQKNQKELEGKKSIGDNEDLDKLNTEEKKKGDKKIRKGNRDKKMPFAQSYTNETAFLKCRPASEMILGNRIVPYEPKNRVRILTKRPLYFKTLYKANKKSGTPAFLNYALSNVEFIEKRVTVLPKQSIMQKYRTVWSKPEYDWFKINTEKMPLYYETGQLLAKADESSGACWFYRNGNIALIYYNDKENNVIERYEVFSTGKDERGRDRPVAVLAVVDFSANCVVYDHHGNVRSSTALLGVGEFNSHTDRRSVTGGLRGSARRVTSARGARRAGEGVRALGAPRAALTTPDFMTFGR</sequence>
<evidence type="ECO:0000313" key="2">
    <source>
        <dbReference type="EMBL" id="GBP92300.1"/>
    </source>
</evidence>
<proteinExistence type="predicted"/>
<protein>
    <submittedName>
        <fullName evidence="2">Uncharacterized protein</fullName>
    </submittedName>
</protein>
<evidence type="ECO:0000256" key="1">
    <source>
        <dbReference type="SAM" id="MobiDB-lite"/>
    </source>
</evidence>
<comment type="caution">
    <text evidence="2">The sequence shown here is derived from an EMBL/GenBank/DDBJ whole genome shotgun (WGS) entry which is preliminary data.</text>
</comment>